<keyword evidence="5" id="KW-1185">Reference proteome</keyword>
<dbReference type="Pfam" id="PF01648">
    <property type="entry name" value="ACPS"/>
    <property type="match status" value="1"/>
</dbReference>
<dbReference type="InterPro" id="IPR008278">
    <property type="entry name" value="4-PPantetheinyl_Trfase_dom"/>
</dbReference>
<dbReference type="InterPro" id="IPR050559">
    <property type="entry name" value="P-Pant_transferase_sf"/>
</dbReference>
<evidence type="ECO:0000256" key="1">
    <source>
        <dbReference type="ARBA" id="ARBA00010990"/>
    </source>
</evidence>
<reference evidence="4 5" key="1">
    <citation type="submission" date="2018-09" db="EMBL/GenBank/DDBJ databases">
        <title>The draft genome of Acinetobacter sp. strains.</title>
        <authorList>
            <person name="Qin J."/>
            <person name="Feng Y."/>
            <person name="Zong Z."/>
        </authorList>
    </citation>
    <scope>NUCLEOTIDE SEQUENCE [LARGE SCALE GENOMIC DNA]</scope>
    <source>
        <strain evidence="4 5">WCHAc060005</strain>
    </source>
</reference>
<feature type="domain" description="4'-phosphopantetheinyl transferase" evidence="3">
    <location>
        <begin position="96"/>
        <end position="175"/>
    </location>
</feature>
<dbReference type="Proteomes" id="UP000280271">
    <property type="component" value="Unassembled WGS sequence"/>
</dbReference>
<dbReference type="SUPFAM" id="SSF56214">
    <property type="entry name" value="4'-phosphopantetheinyl transferase"/>
    <property type="match status" value="2"/>
</dbReference>
<name>A0ABX9TZS4_9GAMM</name>
<sequence length="217" mass="25291">MEFMLMAQIRIDLQQIVETPNPHLNRQQLMQRRKEWIAERRNTYLSAVLEQPIHNSDFARTEYGKPYLMAHPQFYFNHSHSQKHYALATSHRVADLGVDVEDLDRIVRFEALAQHAFHADEMANWSNLEEDREYWFKIWTIKEAVLKASGLGIRISLNELNTQAHATQNNGICSHPKLGVFAYQCYVIGRVMLSVAWRTELSCHGFRLPVIAVHTHP</sequence>
<evidence type="ECO:0000259" key="3">
    <source>
        <dbReference type="Pfam" id="PF01648"/>
    </source>
</evidence>
<evidence type="ECO:0000313" key="4">
    <source>
        <dbReference type="EMBL" id="RLL24451.1"/>
    </source>
</evidence>
<evidence type="ECO:0000256" key="2">
    <source>
        <dbReference type="ARBA" id="ARBA00022679"/>
    </source>
</evidence>
<organism evidence="4 5">
    <name type="scientific">Acinetobacter chengduensis</name>
    <dbReference type="NCBI Taxonomy" id="2420890"/>
    <lineage>
        <taxon>Bacteria</taxon>
        <taxon>Pseudomonadati</taxon>
        <taxon>Pseudomonadota</taxon>
        <taxon>Gammaproteobacteria</taxon>
        <taxon>Moraxellales</taxon>
        <taxon>Moraxellaceae</taxon>
        <taxon>Acinetobacter</taxon>
    </lineage>
</organism>
<dbReference type="PANTHER" id="PTHR12215">
    <property type="entry name" value="PHOSPHOPANTETHEINE TRANSFERASE"/>
    <property type="match status" value="1"/>
</dbReference>
<gene>
    <name evidence="4" type="ORF">D9K81_00250</name>
</gene>
<dbReference type="EMBL" id="RCHC01000001">
    <property type="protein sequence ID" value="RLL24451.1"/>
    <property type="molecule type" value="Genomic_DNA"/>
</dbReference>
<accession>A0ABX9TZS4</accession>
<evidence type="ECO:0000313" key="5">
    <source>
        <dbReference type="Proteomes" id="UP000280271"/>
    </source>
</evidence>
<dbReference type="GO" id="GO:0016740">
    <property type="term" value="F:transferase activity"/>
    <property type="evidence" value="ECO:0007669"/>
    <property type="project" value="UniProtKB-KW"/>
</dbReference>
<dbReference type="PANTHER" id="PTHR12215:SF10">
    <property type="entry name" value="L-AMINOADIPATE-SEMIALDEHYDE DEHYDROGENASE-PHOSPHOPANTETHEINYL TRANSFERASE"/>
    <property type="match status" value="1"/>
</dbReference>
<dbReference type="InterPro" id="IPR037143">
    <property type="entry name" value="4-PPantetheinyl_Trfase_dom_sf"/>
</dbReference>
<protein>
    <submittedName>
        <fullName evidence="4">4'-phosphopantetheinyl transferase superfamily protein</fullName>
    </submittedName>
</protein>
<dbReference type="Gene3D" id="3.90.470.20">
    <property type="entry name" value="4'-phosphopantetheinyl transferase domain"/>
    <property type="match status" value="1"/>
</dbReference>
<proteinExistence type="inferred from homology"/>
<comment type="caution">
    <text evidence="4">The sequence shown here is derived from an EMBL/GenBank/DDBJ whole genome shotgun (WGS) entry which is preliminary data.</text>
</comment>
<comment type="similarity">
    <text evidence="1">Belongs to the P-Pant transferase superfamily. Gsp/Sfp/HetI/AcpT family.</text>
</comment>
<keyword evidence="2 4" id="KW-0808">Transferase</keyword>